<protein>
    <submittedName>
        <fullName evidence="1">Uncharacterized protein</fullName>
    </submittedName>
</protein>
<gene>
    <name evidence="1" type="ORF">Pro02_48320</name>
</gene>
<name>A0A8J3S7K9_PLARO</name>
<reference evidence="1" key="1">
    <citation type="submission" date="2021-01" db="EMBL/GenBank/DDBJ databases">
        <title>Whole genome shotgun sequence of Planobispora rosea NBRC 15558.</title>
        <authorList>
            <person name="Komaki H."/>
            <person name="Tamura T."/>
        </authorList>
    </citation>
    <scope>NUCLEOTIDE SEQUENCE</scope>
    <source>
        <strain evidence="1">NBRC 15558</strain>
    </source>
</reference>
<evidence type="ECO:0000313" key="2">
    <source>
        <dbReference type="Proteomes" id="UP000655044"/>
    </source>
</evidence>
<evidence type="ECO:0000313" key="1">
    <source>
        <dbReference type="EMBL" id="GIH86424.1"/>
    </source>
</evidence>
<sequence>MISSDGASFTVEGELAQAVAAVADDGLSASPFRLTTADGASAVVISEELLLILMRAGDQLAEHGPPLTIEELTALVNQPSGPPAAGDG</sequence>
<dbReference type="RefSeq" id="WP_189242997.1">
    <property type="nucleotide sequence ID" value="NZ_BMQP01000026.1"/>
</dbReference>
<comment type="caution">
    <text evidence="1">The sequence shown here is derived from an EMBL/GenBank/DDBJ whole genome shotgun (WGS) entry which is preliminary data.</text>
</comment>
<proteinExistence type="predicted"/>
<accession>A0A8J3S7K9</accession>
<keyword evidence="2" id="KW-1185">Reference proteome</keyword>
<dbReference type="EMBL" id="BOOI01000046">
    <property type="protein sequence ID" value="GIH86424.1"/>
    <property type="molecule type" value="Genomic_DNA"/>
</dbReference>
<dbReference type="AlphaFoldDB" id="A0A8J3S7K9"/>
<organism evidence="1 2">
    <name type="scientific">Planobispora rosea</name>
    <dbReference type="NCBI Taxonomy" id="35762"/>
    <lineage>
        <taxon>Bacteria</taxon>
        <taxon>Bacillati</taxon>
        <taxon>Actinomycetota</taxon>
        <taxon>Actinomycetes</taxon>
        <taxon>Streptosporangiales</taxon>
        <taxon>Streptosporangiaceae</taxon>
        <taxon>Planobispora</taxon>
    </lineage>
</organism>
<dbReference type="Proteomes" id="UP000655044">
    <property type="component" value="Unassembled WGS sequence"/>
</dbReference>